<dbReference type="EMBL" id="CP002394">
    <property type="protein sequence ID" value="ADU31876.1"/>
    <property type="molecule type" value="Genomic_DNA"/>
</dbReference>
<evidence type="ECO:0000256" key="2">
    <source>
        <dbReference type="ARBA" id="ARBA00012438"/>
    </source>
</evidence>
<evidence type="ECO:0000256" key="3">
    <source>
        <dbReference type="ARBA" id="ARBA00022777"/>
    </source>
</evidence>
<sequence>MKKYKFADIKTNHKITVNPENKEVWDHRTEQLVQQISVRYAHEILNALTPVYGVLQMLKKDANINTSDKHKQLLEIAEQEVLKGKNYVNDFMNININPNPHRQLLKVSELTSYIQNELDRQSPEFSPHVIFHYEENEDECVYVDQKQIRLVLQLIVKKWIDFVDGVAQLKITFDATEPNLFLIHLNMVGDDDFLFESDHEFLFYLHLIARNMKKHGGKMKIGHGVRLEYAYQCDGAKEQLVTQT</sequence>
<dbReference type="InterPro" id="IPR003661">
    <property type="entry name" value="HisK_dim/P_dom"/>
</dbReference>
<dbReference type="Gene3D" id="1.10.287.130">
    <property type="match status" value="1"/>
</dbReference>
<organism evidence="6 7">
    <name type="scientific">Evansella cellulosilytica (strain ATCC 21833 / DSM 2522 / FERM P-1141 / JCM 9156 / N-4)</name>
    <name type="common">Bacillus cellulosilyticus</name>
    <dbReference type="NCBI Taxonomy" id="649639"/>
    <lineage>
        <taxon>Bacteria</taxon>
        <taxon>Bacillati</taxon>
        <taxon>Bacillota</taxon>
        <taxon>Bacilli</taxon>
        <taxon>Bacillales</taxon>
        <taxon>Bacillaceae</taxon>
        <taxon>Evansella</taxon>
    </lineage>
</organism>
<evidence type="ECO:0000313" key="7">
    <source>
        <dbReference type="Proteomes" id="UP000001401"/>
    </source>
</evidence>
<accession>E6TSA7</accession>
<dbReference type="GO" id="GO:0000155">
    <property type="term" value="F:phosphorelay sensor kinase activity"/>
    <property type="evidence" value="ECO:0007669"/>
    <property type="project" value="InterPro"/>
</dbReference>
<dbReference type="CDD" id="cd00082">
    <property type="entry name" value="HisKA"/>
    <property type="match status" value="1"/>
</dbReference>
<gene>
    <name evidence="6" type="ordered locus">Bcell_3635</name>
</gene>
<evidence type="ECO:0000259" key="5">
    <source>
        <dbReference type="Pfam" id="PF00512"/>
    </source>
</evidence>
<dbReference type="STRING" id="649639.Bcell_3635"/>
<dbReference type="HOGENOM" id="CLU_1136265_0_0_9"/>
<feature type="domain" description="Signal transduction histidine kinase dimerisation/phosphoacceptor" evidence="5">
    <location>
        <begin position="41"/>
        <end position="93"/>
    </location>
</feature>
<keyword evidence="7" id="KW-1185">Reference proteome</keyword>
<dbReference type="OrthoDB" id="2834790at2"/>
<dbReference type="RefSeq" id="WP_013490207.1">
    <property type="nucleotide sequence ID" value="NC_014829.1"/>
</dbReference>
<comment type="catalytic activity">
    <reaction evidence="1">
        <text>ATP + protein L-histidine = ADP + protein N-phospho-L-histidine.</text>
        <dbReference type="EC" id="2.7.13.3"/>
    </reaction>
</comment>
<evidence type="ECO:0000313" key="6">
    <source>
        <dbReference type="EMBL" id="ADU31876.1"/>
    </source>
</evidence>
<name>E6TSA7_EVAC2</name>
<dbReference type="KEGG" id="bco:Bcell_3635"/>
<dbReference type="Proteomes" id="UP000001401">
    <property type="component" value="Chromosome"/>
</dbReference>
<dbReference type="AlphaFoldDB" id="E6TSA7"/>
<keyword evidence="3" id="KW-0418">Kinase</keyword>
<evidence type="ECO:0000256" key="4">
    <source>
        <dbReference type="ARBA" id="ARBA00023012"/>
    </source>
</evidence>
<dbReference type="Pfam" id="PF00512">
    <property type="entry name" value="HisKA"/>
    <property type="match status" value="1"/>
</dbReference>
<dbReference type="EC" id="2.7.13.3" evidence="2"/>
<proteinExistence type="predicted"/>
<evidence type="ECO:0000256" key="1">
    <source>
        <dbReference type="ARBA" id="ARBA00000085"/>
    </source>
</evidence>
<dbReference type="InterPro" id="IPR036097">
    <property type="entry name" value="HisK_dim/P_sf"/>
</dbReference>
<keyword evidence="4" id="KW-0902">Two-component regulatory system</keyword>
<protein>
    <recommendedName>
        <fullName evidence="2">histidine kinase</fullName>
        <ecNumber evidence="2">2.7.13.3</ecNumber>
    </recommendedName>
</protein>
<keyword evidence="3" id="KW-0808">Transferase</keyword>
<dbReference type="SUPFAM" id="SSF47384">
    <property type="entry name" value="Homodimeric domain of signal transducing histidine kinase"/>
    <property type="match status" value="1"/>
</dbReference>
<reference evidence="6 7" key="1">
    <citation type="submission" date="2010-12" db="EMBL/GenBank/DDBJ databases">
        <title>Complete sequence of Bacillus cellulosilyticus DSM 2522.</title>
        <authorList>
            <consortium name="US DOE Joint Genome Institute"/>
            <person name="Lucas S."/>
            <person name="Copeland A."/>
            <person name="Lapidus A."/>
            <person name="Cheng J.-F."/>
            <person name="Bruce D."/>
            <person name="Goodwin L."/>
            <person name="Pitluck S."/>
            <person name="Chertkov O."/>
            <person name="Detter J.C."/>
            <person name="Han C."/>
            <person name="Tapia R."/>
            <person name="Land M."/>
            <person name="Hauser L."/>
            <person name="Jeffries C."/>
            <person name="Kyrpides N."/>
            <person name="Ivanova N."/>
            <person name="Mikhailova N."/>
            <person name="Brumm P."/>
            <person name="Mead D."/>
            <person name="Woyke T."/>
        </authorList>
    </citation>
    <scope>NUCLEOTIDE SEQUENCE [LARGE SCALE GENOMIC DNA]</scope>
    <source>
        <strain evidence="7">ATCC 21833 / DSM 2522 / FERM P-1141 / JCM 9156 / N-4</strain>
    </source>
</reference>